<organism evidence="2 3">
    <name type="scientific">Paenibacillus abyssi</name>
    <dbReference type="NCBI Taxonomy" id="1340531"/>
    <lineage>
        <taxon>Bacteria</taxon>
        <taxon>Bacillati</taxon>
        <taxon>Bacillota</taxon>
        <taxon>Bacilli</taxon>
        <taxon>Bacillales</taxon>
        <taxon>Paenibacillaceae</taxon>
        <taxon>Paenibacillus</taxon>
    </lineage>
</organism>
<proteinExistence type="predicted"/>
<comment type="caution">
    <text evidence="2">The sequence shown here is derived from an EMBL/GenBank/DDBJ whole genome shotgun (WGS) entry which is preliminary data.</text>
</comment>
<feature type="domain" description="N-acetyltransferase" evidence="1">
    <location>
        <begin position="8"/>
        <end position="163"/>
    </location>
</feature>
<dbReference type="Pfam" id="PF13302">
    <property type="entry name" value="Acetyltransf_3"/>
    <property type="match status" value="1"/>
</dbReference>
<dbReference type="RefSeq" id="WP_188528873.1">
    <property type="nucleotide sequence ID" value="NZ_BMGR01000002.1"/>
</dbReference>
<dbReference type="GO" id="GO:0016747">
    <property type="term" value="F:acyltransferase activity, transferring groups other than amino-acyl groups"/>
    <property type="evidence" value="ECO:0007669"/>
    <property type="project" value="InterPro"/>
</dbReference>
<dbReference type="Gene3D" id="3.40.630.30">
    <property type="match status" value="1"/>
</dbReference>
<dbReference type="InterPro" id="IPR020036">
    <property type="entry name" value="PseH"/>
</dbReference>
<dbReference type="SUPFAM" id="SSF55729">
    <property type="entry name" value="Acyl-CoA N-acyltransferases (Nat)"/>
    <property type="match status" value="1"/>
</dbReference>
<name>A0A917FLR0_9BACL</name>
<evidence type="ECO:0000259" key="1">
    <source>
        <dbReference type="PROSITE" id="PS51186"/>
    </source>
</evidence>
<gene>
    <name evidence="2" type="ORF">GCM10010916_05860</name>
</gene>
<dbReference type="PANTHER" id="PTHR43415">
    <property type="entry name" value="SPERMIDINE N(1)-ACETYLTRANSFERASE"/>
    <property type="match status" value="1"/>
</dbReference>
<reference evidence="2" key="2">
    <citation type="submission" date="2020-09" db="EMBL/GenBank/DDBJ databases">
        <authorList>
            <person name="Sun Q."/>
            <person name="Zhou Y."/>
        </authorList>
    </citation>
    <scope>NUCLEOTIDE SEQUENCE</scope>
    <source>
        <strain evidence="2">CGMCC 1.12987</strain>
    </source>
</reference>
<evidence type="ECO:0000313" key="2">
    <source>
        <dbReference type="EMBL" id="GGF91417.1"/>
    </source>
</evidence>
<accession>A0A917FLR0</accession>
<protein>
    <recommendedName>
        <fullName evidence="1">N-acetyltransferase domain-containing protein</fullName>
    </recommendedName>
</protein>
<dbReference type="AlphaFoldDB" id="A0A917FLR0"/>
<evidence type="ECO:0000313" key="3">
    <source>
        <dbReference type="Proteomes" id="UP000644756"/>
    </source>
</evidence>
<reference evidence="2" key="1">
    <citation type="journal article" date="2014" name="Int. J. Syst. Evol. Microbiol.">
        <title>Complete genome sequence of Corynebacterium casei LMG S-19264T (=DSM 44701T), isolated from a smear-ripened cheese.</title>
        <authorList>
            <consortium name="US DOE Joint Genome Institute (JGI-PGF)"/>
            <person name="Walter F."/>
            <person name="Albersmeier A."/>
            <person name="Kalinowski J."/>
            <person name="Ruckert C."/>
        </authorList>
    </citation>
    <scope>NUCLEOTIDE SEQUENCE</scope>
    <source>
        <strain evidence="2">CGMCC 1.12987</strain>
    </source>
</reference>
<dbReference type="Proteomes" id="UP000644756">
    <property type="component" value="Unassembled WGS sequence"/>
</dbReference>
<dbReference type="InterPro" id="IPR000182">
    <property type="entry name" value="GNAT_dom"/>
</dbReference>
<dbReference type="EMBL" id="BMGR01000002">
    <property type="protein sequence ID" value="GGF91417.1"/>
    <property type="molecule type" value="Genomic_DNA"/>
</dbReference>
<dbReference type="NCBIfam" id="TIGR03585">
    <property type="entry name" value="PseH"/>
    <property type="match status" value="1"/>
</dbReference>
<dbReference type="PROSITE" id="PS51186">
    <property type="entry name" value="GNAT"/>
    <property type="match status" value="1"/>
</dbReference>
<dbReference type="InterPro" id="IPR016181">
    <property type="entry name" value="Acyl_CoA_acyltransferase"/>
</dbReference>
<sequence length="174" mass="20446">MSIEFSNYSLRDLSSDDLPIVLKWRNSDRIRANMYTDHIITMAEHEAWFNRMRKDNTAVSKVFQHFGEPIGTINFTQIDYIQKTCSWGFYLGKEDLKPGTGTIMGRLGIKFVFEELELHRICGEAFAFNQASISFHQKLGFKEDLDKYSSRTKNGVEHKIRCFYLNKDEYDFRS</sequence>
<keyword evidence="3" id="KW-1185">Reference proteome</keyword>
<dbReference type="PANTHER" id="PTHR43415:SF3">
    <property type="entry name" value="GNAT-FAMILY ACETYLTRANSFERASE"/>
    <property type="match status" value="1"/>
</dbReference>